<dbReference type="PROSITE" id="PS51257">
    <property type="entry name" value="PROKAR_LIPOPROTEIN"/>
    <property type="match status" value="1"/>
</dbReference>
<dbReference type="AlphaFoldDB" id="A0AA49GLH4"/>
<evidence type="ECO:0008006" key="2">
    <source>
        <dbReference type="Google" id="ProtNLM"/>
    </source>
</evidence>
<gene>
    <name evidence="1" type="ORF">K4G66_20560</name>
</gene>
<reference evidence="1" key="2">
    <citation type="journal article" date="2024" name="Antonie Van Leeuwenhoek">
        <title>Roseihalotalea indica gen. nov., sp. nov., a halophilic Bacteroidetes from mesopelagic Southwest Indian Ocean with higher carbohydrate metabolic potential.</title>
        <authorList>
            <person name="Chen B."/>
            <person name="Zhang M."/>
            <person name="Lin D."/>
            <person name="Ye J."/>
            <person name="Tang K."/>
        </authorList>
    </citation>
    <scope>NUCLEOTIDE SEQUENCE</scope>
    <source>
        <strain evidence="1">TK19036</strain>
    </source>
</reference>
<accession>A0AA49GLH4</accession>
<sequence>MRIIKTLCMGLVGGFLLTACENENFVQDLVPEGAMVYISPETEDTGLVNFLNPDDSRLRFTVSMTDEKGRDLEFAPVESIDVTVTYTDASTGAEHKEIVQNITTWPQTFDLTVNDLISLFPDNVLTRETLGLGDGFYFTADFRMEDGRFLSGWSPALLDNSPESIYRVFINYPVACPSDLAGTYLAECINCPNGEVASQAVTVSEVSSGVYTISDITMDIFGGGFAVAYNFTDVCNELSVASASRDYGDQISLEVLGGTAYDPDTGVITFDLQYASVSCCGLAGLQVSYTLTPQN</sequence>
<protein>
    <recommendedName>
        <fullName evidence="2">DUF4249 family protein</fullName>
    </recommendedName>
</protein>
<reference evidence="1" key="1">
    <citation type="journal article" date="2023" name="Comput. Struct. Biotechnol. J.">
        <title>Discovery of a novel marine Bacteroidetes with a rich repertoire of carbohydrate-active enzymes.</title>
        <authorList>
            <person name="Chen B."/>
            <person name="Liu G."/>
            <person name="Chen Q."/>
            <person name="Wang H."/>
            <person name="Liu L."/>
            <person name="Tang K."/>
        </authorList>
    </citation>
    <scope>NUCLEOTIDE SEQUENCE</scope>
    <source>
        <strain evidence="1">TK19036</strain>
    </source>
</reference>
<name>A0AA49GLH4_9BACT</name>
<proteinExistence type="predicted"/>
<evidence type="ECO:0000313" key="1">
    <source>
        <dbReference type="EMBL" id="WKN34770.1"/>
    </source>
</evidence>
<organism evidence="1">
    <name type="scientific">Roseihalotalea indica</name>
    <dbReference type="NCBI Taxonomy" id="2867963"/>
    <lineage>
        <taxon>Bacteria</taxon>
        <taxon>Pseudomonadati</taxon>
        <taxon>Bacteroidota</taxon>
        <taxon>Cytophagia</taxon>
        <taxon>Cytophagales</taxon>
        <taxon>Catalimonadaceae</taxon>
        <taxon>Roseihalotalea</taxon>
    </lineage>
</organism>
<dbReference type="EMBL" id="CP120682">
    <property type="protein sequence ID" value="WKN34770.1"/>
    <property type="molecule type" value="Genomic_DNA"/>
</dbReference>